<accession>A0A1Z4N4G4</accession>
<dbReference type="SUPFAM" id="SSF53756">
    <property type="entry name" value="UDP-Glycosyltransferase/glycogen phosphorylase"/>
    <property type="match status" value="1"/>
</dbReference>
<dbReference type="PANTHER" id="PTHR12526">
    <property type="entry name" value="GLYCOSYLTRANSFERASE"/>
    <property type="match status" value="1"/>
</dbReference>
<dbReference type="Pfam" id="PF13692">
    <property type="entry name" value="Glyco_trans_1_4"/>
    <property type="match status" value="1"/>
</dbReference>
<evidence type="ECO:0000313" key="1">
    <source>
        <dbReference type="EMBL" id="BAZ00596.1"/>
    </source>
</evidence>
<dbReference type="RefSeq" id="WP_321206696.1">
    <property type="nucleotide sequence ID" value="NZ_CAWNJS010000001.1"/>
</dbReference>
<dbReference type="Proteomes" id="UP000218785">
    <property type="component" value="Chromosome"/>
</dbReference>
<proteinExistence type="predicted"/>
<dbReference type="AlphaFoldDB" id="A0A1Z4N4G4"/>
<reference evidence="1 2" key="1">
    <citation type="submission" date="2017-06" db="EMBL/GenBank/DDBJ databases">
        <title>Genome sequencing of cyanobaciteial culture collection at National Institute for Environmental Studies (NIES).</title>
        <authorList>
            <person name="Hirose Y."/>
            <person name="Shimura Y."/>
            <person name="Fujisawa T."/>
            <person name="Nakamura Y."/>
            <person name="Kawachi M."/>
        </authorList>
    </citation>
    <scope>NUCLEOTIDE SEQUENCE [LARGE SCALE GENOMIC DNA]</scope>
    <source>
        <strain evidence="1 2">NIES-37</strain>
    </source>
</reference>
<protein>
    <submittedName>
        <fullName evidence="1">Group 1 glycosyl transferase</fullName>
    </submittedName>
</protein>
<dbReference type="KEGG" id="ttq:NIES37_45910"/>
<sequence>MNQASPQQQSKMNLLLTLDHRFDRTPDGAVWTQTTFAHSFYQRYLAVFDHVRVIARIREVESVPSHWKRADGEGVAFAAVPYYVGPWQYLLVAEKVKEAIKNAFTPGDAVILRVSSQIASHLHSLLCRYDYPYAVEVIGDPYDVFAPGAVKNPLRPFFRWWFPRQLQTQCMKACAAAYVTESALQKRYPPAKKAFSTNYSSVELPDEAFVSVPRLPRENQIQFTIITVGTMDQLYKAPDVLIDAVAVCLKLGLNLELVLVGDGQHRPELEARAAKLGIKECVYFCGELPAGDAVRAELDRADLFVLPSHQEGLPRAMIEAMARGLPCIGSTVGGFPELLPDEDMVVPGNVLVLADKICEVIEDPKRMAQMSARNLQKARNYREQLLQSRRNNLYQYLREKTENWMQVEGRSCLYKSQGSKVKSQESRAISY</sequence>
<evidence type="ECO:0000313" key="2">
    <source>
        <dbReference type="Proteomes" id="UP000218785"/>
    </source>
</evidence>
<keyword evidence="1" id="KW-0808">Transferase</keyword>
<dbReference type="Gene3D" id="3.40.50.2000">
    <property type="entry name" value="Glycogen Phosphorylase B"/>
    <property type="match status" value="2"/>
</dbReference>
<name>A0A1Z4N4G4_9CYAN</name>
<dbReference type="EMBL" id="AP018248">
    <property type="protein sequence ID" value="BAZ00596.1"/>
    <property type="molecule type" value="Genomic_DNA"/>
</dbReference>
<dbReference type="CDD" id="cd03801">
    <property type="entry name" value="GT4_PimA-like"/>
    <property type="match status" value="1"/>
</dbReference>
<organism evidence="1 2">
    <name type="scientific">Tolypothrix tenuis PCC 7101</name>
    <dbReference type="NCBI Taxonomy" id="231146"/>
    <lineage>
        <taxon>Bacteria</taxon>
        <taxon>Bacillati</taxon>
        <taxon>Cyanobacteriota</taxon>
        <taxon>Cyanophyceae</taxon>
        <taxon>Nostocales</taxon>
        <taxon>Tolypothrichaceae</taxon>
        <taxon>Tolypothrix</taxon>
    </lineage>
</organism>
<dbReference type="GO" id="GO:0016740">
    <property type="term" value="F:transferase activity"/>
    <property type="evidence" value="ECO:0007669"/>
    <property type="project" value="UniProtKB-KW"/>
</dbReference>
<keyword evidence="2" id="KW-1185">Reference proteome</keyword>
<gene>
    <name evidence="1" type="ORF">NIES37_45910</name>
</gene>